<dbReference type="InterPro" id="IPR012349">
    <property type="entry name" value="Split_barrel_FMN-bd"/>
</dbReference>
<proteinExistence type="inferred from homology"/>
<protein>
    <submittedName>
        <fullName evidence="3">Flavin reductase</fullName>
    </submittedName>
</protein>
<gene>
    <name evidence="3" type="ORF">IAA55_07105</name>
</gene>
<dbReference type="PANTHER" id="PTHR43567:SF5">
    <property type="entry name" value="HYPOTHETICAL CYTOSOLIC PROTEIN"/>
    <property type="match status" value="1"/>
</dbReference>
<sequence>MSEWKTFLIEKMELNPFEAIGRQWMAVTTEKDGKANAMTASWGGLGVLWGSNVATIYIRDSRFTKEYLDATETFSLAFFDESRKQDLGYLGKVSGRDEDKIAKLGYHIAHQDGVAYIEEAETVLLCRKLSATRITADQFIDPEIEKKWYADGDMHTMYIGEIIGVLKKQ</sequence>
<organism evidence="3 4">
    <name type="scientific">Candidatus Pullilachnospira gallistercoris</name>
    <dbReference type="NCBI Taxonomy" id="2840911"/>
    <lineage>
        <taxon>Bacteria</taxon>
        <taxon>Bacillati</taxon>
        <taxon>Bacillota</taxon>
        <taxon>Clostridia</taxon>
        <taxon>Lachnospirales</taxon>
        <taxon>Lachnospiraceae</taxon>
        <taxon>Lachnospiraceae incertae sedis</taxon>
        <taxon>Candidatus Pullilachnospira</taxon>
    </lineage>
</organism>
<dbReference type="EMBL" id="DVHM01000112">
    <property type="protein sequence ID" value="HIR71032.1"/>
    <property type="molecule type" value="Genomic_DNA"/>
</dbReference>
<reference evidence="3" key="2">
    <citation type="journal article" date="2021" name="PeerJ">
        <title>Extensive microbial diversity within the chicken gut microbiome revealed by metagenomics and culture.</title>
        <authorList>
            <person name="Gilroy R."/>
            <person name="Ravi A."/>
            <person name="Getino M."/>
            <person name="Pursley I."/>
            <person name="Horton D.L."/>
            <person name="Alikhan N.F."/>
            <person name="Baker D."/>
            <person name="Gharbi K."/>
            <person name="Hall N."/>
            <person name="Watson M."/>
            <person name="Adriaenssens E.M."/>
            <person name="Foster-Nyarko E."/>
            <person name="Jarju S."/>
            <person name="Secka A."/>
            <person name="Antonio M."/>
            <person name="Oren A."/>
            <person name="Chaudhuri R.R."/>
            <person name="La Ragione R."/>
            <person name="Hildebrand F."/>
            <person name="Pallen M.J."/>
        </authorList>
    </citation>
    <scope>NUCLEOTIDE SEQUENCE</scope>
    <source>
        <strain evidence="3">ChiSjej5B23-6657</strain>
    </source>
</reference>
<dbReference type="Gene3D" id="2.30.110.10">
    <property type="entry name" value="Electron Transport, Fmn-binding Protein, Chain A"/>
    <property type="match status" value="1"/>
</dbReference>
<evidence type="ECO:0000256" key="1">
    <source>
        <dbReference type="ARBA" id="ARBA00038054"/>
    </source>
</evidence>
<name>A0A9D1E9T7_9FIRM</name>
<dbReference type="AlphaFoldDB" id="A0A9D1E9T7"/>
<dbReference type="Pfam" id="PF01613">
    <property type="entry name" value="Flavin_Reduct"/>
    <property type="match status" value="1"/>
</dbReference>
<dbReference type="InterPro" id="IPR002563">
    <property type="entry name" value="Flavin_Rdtase-like_dom"/>
</dbReference>
<comment type="caution">
    <text evidence="3">The sequence shown here is derived from an EMBL/GenBank/DDBJ whole genome shotgun (WGS) entry which is preliminary data.</text>
</comment>
<reference evidence="3" key="1">
    <citation type="submission" date="2020-10" db="EMBL/GenBank/DDBJ databases">
        <authorList>
            <person name="Gilroy R."/>
        </authorList>
    </citation>
    <scope>NUCLEOTIDE SEQUENCE</scope>
    <source>
        <strain evidence="3">ChiSjej5B23-6657</strain>
    </source>
</reference>
<dbReference type="Proteomes" id="UP000823912">
    <property type="component" value="Unassembled WGS sequence"/>
</dbReference>
<evidence type="ECO:0000259" key="2">
    <source>
        <dbReference type="Pfam" id="PF01613"/>
    </source>
</evidence>
<dbReference type="GO" id="GO:0010181">
    <property type="term" value="F:FMN binding"/>
    <property type="evidence" value="ECO:0007669"/>
    <property type="project" value="InterPro"/>
</dbReference>
<dbReference type="GO" id="GO:0016646">
    <property type="term" value="F:oxidoreductase activity, acting on the CH-NH group of donors, NAD or NADP as acceptor"/>
    <property type="evidence" value="ECO:0007669"/>
    <property type="project" value="UniProtKB-ARBA"/>
</dbReference>
<dbReference type="PANTHER" id="PTHR43567">
    <property type="entry name" value="FLAVOREDOXIN-RELATED-RELATED"/>
    <property type="match status" value="1"/>
</dbReference>
<evidence type="ECO:0000313" key="3">
    <source>
        <dbReference type="EMBL" id="HIR71032.1"/>
    </source>
</evidence>
<dbReference type="InterPro" id="IPR052174">
    <property type="entry name" value="Flavoredoxin"/>
</dbReference>
<evidence type="ECO:0000313" key="4">
    <source>
        <dbReference type="Proteomes" id="UP000823912"/>
    </source>
</evidence>
<comment type="similarity">
    <text evidence="1">Belongs to the flavoredoxin family.</text>
</comment>
<accession>A0A9D1E9T7</accession>
<dbReference type="SUPFAM" id="SSF50475">
    <property type="entry name" value="FMN-binding split barrel"/>
    <property type="match status" value="1"/>
</dbReference>
<feature type="domain" description="Flavin reductase like" evidence="2">
    <location>
        <begin position="22"/>
        <end position="165"/>
    </location>
</feature>